<accession>A0AA87TED5</accession>
<proteinExistence type="predicted"/>
<gene>
    <name evidence="4" type="ORF">HMPREF9195_01800</name>
</gene>
<keyword evidence="1" id="KW-1133">Transmembrane helix</keyword>
<evidence type="ECO:0000256" key="1">
    <source>
        <dbReference type="SAM" id="Phobius"/>
    </source>
</evidence>
<dbReference type="Proteomes" id="UP000014634">
    <property type="component" value="Unassembled WGS sequence"/>
</dbReference>
<sequence length="307" mass="34201">MNRFSKIIAVIMLAGTVAFSSCAKKSASVSNRQVYSEAEHPAGAVKNAAYAKDVNPTDVDTADMQRPLDGTEAASTAAIFERQLIKEGSINFETHDIAETRQHIESLVQKYGAYISQEDERASSSRIYQNMTVRIPKAHFDVFVTELSGGVKKIDEKSVTVQDVTEEFIDSTARLAVKKETEQGYLRLLNQAKTIKDILDIQNELQDIRSDIESIEGRLRYLKNSVNFSTLHISMYQQIEAASETGSVFMPVWDAIKGGVQAFAAVCIALLYGWVFIALGIAAMLIILRLRKRRRCNSHNKESIRGD</sequence>
<feature type="chain" id="PRO_5041634230" description="DUF4349 domain-containing protein" evidence="2">
    <location>
        <begin position="24"/>
        <end position="307"/>
    </location>
</feature>
<evidence type="ECO:0000256" key="2">
    <source>
        <dbReference type="SAM" id="SignalP"/>
    </source>
</evidence>
<organism evidence="4 5">
    <name type="scientific">Treponema medium ATCC 700293</name>
    <dbReference type="NCBI Taxonomy" id="1125700"/>
    <lineage>
        <taxon>Bacteria</taxon>
        <taxon>Pseudomonadati</taxon>
        <taxon>Spirochaetota</taxon>
        <taxon>Spirochaetia</taxon>
        <taxon>Spirochaetales</taxon>
        <taxon>Treponemataceae</taxon>
        <taxon>Treponema</taxon>
    </lineage>
</organism>
<feature type="transmembrane region" description="Helical" evidence="1">
    <location>
        <begin position="262"/>
        <end position="288"/>
    </location>
</feature>
<comment type="caution">
    <text evidence="4">The sequence shown here is derived from an EMBL/GenBank/DDBJ whole genome shotgun (WGS) entry which is preliminary data.</text>
</comment>
<evidence type="ECO:0000259" key="3">
    <source>
        <dbReference type="Pfam" id="PF14257"/>
    </source>
</evidence>
<feature type="domain" description="DUF4349" evidence="3">
    <location>
        <begin position="82"/>
        <end position="288"/>
    </location>
</feature>
<keyword evidence="1" id="KW-0472">Membrane</keyword>
<dbReference type="EMBL" id="ATFE01000013">
    <property type="protein sequence ID" value="EPF28109.1"/>
    <property type="molecule type" value="Genomic_DNA"/>
</dbReference>
<reference evidence="4 5" key="1">
    <citation type="submission" date="2013-04" db="EMBL/GenBank/DDBJ databases">
        <title>The Genome Sequence of Treponema medium ATCC 700293.</title>
        <authorList>
            <consortium name="The Broad Institute Genomics Platform"/>
            <person name="Earl A."/>
            <person name="Ward D."/>
            <person name="Feldgarden M."/>
            <person name="Gevers D."/>
            <person name="Leonetti C."/>
            <person name="Blanton J.M."/>
            <person name="Dewhirst F.E."/>
            <person name="Izard J."/>
            <person name="Walker B."/>
            <person name="Young S."/>
            <person name="Zeng Q."/>
            <person name="Gargeya S."/>
            <person name="Fitzgerald M."/>
            <person name="Haas B."/>
            <person name="Abouelleil A."/>
            <person name="Allen A.W."/>
            <person name="Alvarado L."/>
            <person name="Arachchi H.M."/>
            <person name="Berlin A.M."/>
            <person name="Chapman S.B."/>
            <person name="Gainer-Dewar J."/>
            <person name="Goldberg J."/>
            <person name="Griggs A."/>
            <person name="Gujja S."/>
            <person name="Hansen M."/>
            <person name="Howarth C."/>
            <person name="Imamovic A."/>
            <person name="Ireland A."/>
            <person name="Larimer J."/>
            <person name="McCowan C."/>
            <person name="Murphy C."/>
            <person name="Pearson M."/>
            <person name="Poon T.W."/>
            <person name="Priest M."/>
            <person name="Roberts A."/>
            <person name="Saif S."/>
            <person name="Shea T."/>
            <person name="Sisk P."/>
            <person name="Sykes S."/>
            <person name="Wortman J."/>
            <person name="Nusbaum C."/>
            <person name="Birren B."/>
        </authorList>
    </citation>
    <scope>NUCLEOTIDE SEQUENCE [LARGE SCALE GENOMIC DNA]</scope>
    <source>
        <strain evidence="4 5">ATCC 700293</strain>
    </source>
</reference>
<evidence type="ECO:0000313" key="5">
    <source>
        <dbReference type="Proteomes" id="UP000014634"/>
    </source>
</evidence>
<protein>
    <recommendedName>
        <fullName evidence="3">DUF4349 domain-containing protein</fullName>
    </recommendedName>
</protein>
<dbReference type="AlphaFoldDB" id="A0AA87TED5"/>
<keyword evidence="1" id="KW-0812">Transmembrane</keyword>
<dbReference type="PROSITE" id="PS51257">
    <property type="entry name" value="PROKAR_LIPOPROTEIN"/>
    <property type="match status" value="1"/>
</dbReference>
<keyword evidence="2" id="KW-0732">Signal</keyword>
<dbReference type="RefSeq" id="WP_016523733.1">
    <property type="nucleotide sequence ID" value="NZ_KE332517.1"/>
</dbReference>
<feature type="signal peptide" evidence="2">
    <location>
        <begin position="1"/>
        <end position="23"/>
    </location>
</feature>
<name>A0AA87TED5_TREMD</name>
<dbReference type="Pfam" id="PF14257">
    <property type="entry name" value="DUF4349"/>
    <property type="match status" value="1"/>
</dbReference>
<evidence type="ECO:0000313" key="4">
    <source>
        <dbReference type="EMBL" id="EPF28109.1"/>
    </source>
</evidence>
<dbReference type="InterPro" id="IPR025645">
    <property type="entry name" value="DUF4349"/>
</dbReference>